<dbReference type="AlphaFoldDB" id="A0A3S9HLM9"/>
<feature type="transmembrane region" description="Helical" evidence="1">
    <location>
        <begin position="15"/>
        <end position="36"/>
    </location>
</feature>
<proteinExistence type="predicted"/>
<keyword evidence="1" id="KW-0812">Transmembrane</keyword>
<evidence type="ECO:0000256" key="1">
    <source>
        <dbReference type="SAM" id="Phobius"/>
    </source>
</evidence>
<dbReference type="Proteomes" id="UP000275663">
    <property type="component" value="Chromosome"/>
</dbReference>
<protein>
    <submittedName>
        <fullName evidence="2">Na+/H+ antiporter subunit G</fullName>
    </submittedName>
</protein>
<feature type="transmembrane region" description="Helical" evidence="1">
    <location>
        <begin position="48"/>
        <end position="68"/>
    </location>
</feature>
<keyword evidence="3" id="KW-1185">Reference proteome</keyword>
<dbReference type="GO" id="GO:0015385">
    <property type="term" value="F:sodium:proton antiporter activity"/>
    <property type="evidence" value="ECO:0007669"/>
    <property type="project" value="TreeGrafter"/>
</dbReference>
<dbReference type="PANTHER" id="PTHR34703:SF1">
    <property type="entry name" value="ANTIPORTER SUBUNIT MNHG2-RELATED"/>
    <property type="match status" value="1"/>
</dbReference>
<organism evidence="2 3">
    <name type="scientific">Undibacterium parvum</name>
    <dbReference type="NCBI Taxonomy" id="401471"/>
    <lineage>
        <taxon>Bacteria</taxon>
        <taxon>Pseudomonadati</taxon>
        <taxon>Pseudomonadota</taxon>
        <taxon>Betaproteobacteria</taxon>
        <taxon>Burkholderiales</taxon>
        <taxon>Oxalobacteraceae</taxon>
        <taxon>Undibacterium</taxon>
    </lineage>
</organism>
<dbReference type="NCBIfam" id="NF009315">
    <property type="entry name" value="PRK12674.1-4"/>
    <property type="match status" value="1"/>
</dbReference>
<keyword evidence="1" id="KW-1133">Transmembrane helix</keyword>
<dbReference type="Pfam" id="PF03334">
    <property type="entry name" value="PhaG_MnhG_YufB"/>
    <property type="match status" value="1"/>
</dbReference>
<evidence type="ECO:0000313" key="2">
    <source>
        <dbReference type="EMBL" id="AZP13000.1"/>
    </source>
</evidence>
<feature type="transmembrane region" description="Helical" evidence="1">
    <location>
        <begin position="74"/>
        <end position="95"/>
    </location>
</feature>
<dbReference type="EMBL" id="CP034464">
    <property type="protein sequence ID" value="AZP13000.1"/>
    <property type="molecule type" value="Genomic_DNA"/>
</dbReference>
<dbReference type="KEGG" id="upv:EJN92_13915"/>
<name>A0A3S9HLM9_9BURK</name>
<dbReference type="RefSeq" id="WP_126128376.1">
    <property type="nucleotide sequence ID" value="NZ_CP034464.1"/>
</dbReference>
<evidence type="ECO:0000313" key="3">
    <source>
        <dbReference type="Proteomes" id="UP000275663"/>
    </source>
</evidence>
<dbReference type="NCBIfam" id="TIGR01300">
    <property type="entry name" value="CPA3_mnhG_phaG"/>
    <property type="match status" value="1"/>
</dbReference>
<sequence length="122" mass="13375">MIAPQALSLWIEIPVALLLIASGIFTLAAAIGMLRFKSFFMRMHPPAMTFTIASWCVTLATIIYFSALEQSLALHAWLIIILLSLTVPVTTIMLARAALFRSRTNPPNEVEQPVPPALSKPS</sequence>
<dbReference type="PANTHER" id="PTHR34703">
    <property type="entry name" value="ANTIPORTER SUBUNIT MNHG2-RELATED"/>
    <property type="match status" value="1"/>
</dbReference>
<reference evidence="2 3" key="1">
    <citation type="journal article" date="2011" name="Int. J. Syst. Evol. Microbiol.">
        <title>Description of Undibacterium oligocarboniphilum sp. nov., isolated from purified water, and Undibacterium pigrum strain CCUG 49012 as the type strain of Undibacterium parvum sp. nov., and emended descriptions of the genus Undibacterium and the species Undibacterium pigrum.</title>
        <authorList>
            <person name="Eder W."/>
            <person name="Wanner G."/>
            <person name="Ludwig W."/>
            <person name="Busse H.J."/>
            <person name="Ziemke-Kageler F."/>
            <person name="Lang E."/>
        </authorList>
    </citation>
    <scope>NUCLEOTIDE SEQUENCE [LARGE SCALE GENOMIC DNA]</scope>
    <source>
        <strain evidence="2 3">DSM 23061</strain>
    </source>
</reference>
<gene>
    <name evidence="2" type="ORF">EJN92_13915</name>
</gene>
<keyword evidence="1" id="KW-0472">Membrane</keyword>
<dbReference type="OrthoDB" id="9813804at2"/>
<dbReference type="InterPro" id="IPR005133">
    <property type="entry name" value="PhaG_MnhG_YufB"/>
</dbReference>
<accession>A0A3S9HLM9</accession>